<protein>
    <recommendedName>
        <fullName evidence="11">ATP synthase subunit a</fullName>
    </recommendedName>
</protein>
<dbReference type="InterPro" id="IPR045083">
    <property type="entry name" value="ATP_synth_F0_asu_bact/mt"/>
</dbReference>
<comment type="similarity">
    <text evidence="2">Belongs to the ATPase A chain family.</text>
</comment>
<dbReference type="Gene3D" id="1.20.120.220">
    <property type="entry name" value="ATP synthase, F0 complex, subunit A"/>
    <property type="match status" value="1"/>
</dbReference>
<dbReference type="InterPro" id="IPR023011">
    <property type="entry name" value="ATP_synth_F0_asu_AS"/>
</dbReference>
<dbReference type="GO" id="GO:0005743">
    <property type="term" value="C:mitochondrial inner membrane"/>
    <property type="evidence" value="ECO:0007669"/>
    <property type="project" value="UniProtKB-SubCell"/>
</dbReference>
<evidence type="ECO:0000256" key="3">
    <source>
        <dbReference type="ARBA" id="ARBA00022448"/>
    </source>
</evidence>
<keyword evidence="10" id="KW-0066">ATP synthesis</keyword>
<proteinExistence type="inferred from homology"/>
<dbReference type="SUPFAM" id="SSF81336">
    <property type="entry name" value="F1F0 ATP synthase subunit A"/>
    <property type="match status" value="1"/>
</dbReference>
<evidence type="ECO:0000256" key="2">
    <source>
        <dbReference type="ARBA" id="ARBA00006810"/>
    </source>
</evidence>
<keyword evidence="4" id="KW-0138">CF(0)</keyword>
<evidence type="ECO:0000256" key="8">
    <source>
        <dbReference type="ARBA" id="ARBA00023065"/>
    </source>
</evidence>
<feature type="transmembrane region" description="Helical" evidence="12">
    <location>
        <begin position="20"/>
        <end position="39"/>
    </location>
</feature>
<evidence type="ECO:0000256" key="9">
    <source>
        <dbReference type="ARBA" id="ARBA00023136"/>
    </source>
</evidence>
<dbReference type="PROSITE" id="PS00449">
    <property type="entry name" value="ATPASE_A"/>
    <property type="match status" value="1"/>
</dbReference>
<sequence>MMSNLFSIFDPISSIMFMSLNWLSLMFGLMFIPMSFWLIPNRIYMFNNMMFKLLHNEMKVLMSNSYFLGSTMIFISLFWMIMFNNSLGLFPYIFISTSHMMITFSLSFPLWMSFMMYGWFNKSMMMFSHLVPESTPMMLMSFMVCIETISNMIRSGTLAIRLAANMIAGHLLLSLLGNQGLMVDFLILILLLLSQIFLLILESAVALIQSYVFMILSSLYSSEVY</sequence>
<organism evidence="13">
    <name type="scientific">Peripatoides sp. DVL-2010</name>
    <dbReference type="NCBI Taxonomy" id="867919"/>
    <lineage>
        <taxon>Eukaryota</taxon>
        <taxon>Metazoa</taxon>
        <taxon>Ecdysozoa</taxon>
        <taxon>Onychophora</taxon>
        <taxon>Udeonychophora</taxon>
        <taxon>Euonychophora</taxon>
        <taxon>Peripatopsidae</taxon>
        <taxon>Peripatoides</taxon>
    </lineage>
</organism>
<evidence type="ECO:0000256" key="10">
    <source>
        <dbReference type="ARBA" id="ARBA00023310"/>
    </source>
</evidence>
<dbReference type="AlphaFoldDB" id="F8RJ90"/>
<comment type="subcellular location">
    <subcellularLocation>
        <location evidence="1">Membrane</location>
        <topology evidence="1">Multi-pass membrane protein</topology>
    </subcellularLocation>
    <subcellularLocation>
        <location evidence="11">Mitochondrion inner membrane</location>
        <topology evidence="11">Multi-pass membrane protein</topology>
    </subcellularLocation>
</comment>
<feature type="transmembrane region" description="Helical" evidence="12">
    <location>
        <begin position="60"/>
        <end position="83"/>
    </location>
</feature>
<keyword evidence="7 12" id="KW-1133">Transmembrane helix</keyword>
<name>F8RJ90_9BILA</name>
<dbReference type="NCBIfam" id="TIGR01131">
    <property type="entry name" value="ATP_synt_6_or_A"/>
    <property type="match status" value="1"/>
</dbReference>
<feature type="transmembrane region" description="Helical" evidence="12">
    <location>
        <begin position="185"/>
        <end position="216"/>
    </location>
</feature>
<dbReference type="InterPro" id="IPR035908">
    <property type="entry name" value="F0_ATP_A_sf"/>
</dbReference>
<keyword evidence="8" id="KW-0406">Ion transport</keyword>
<keyword evidence="13" id="KW-0496">Mitochondrion</keyword>
<dbReference type="PRINTS" id="PR00123">
    <property type="entry name" value="ATPASEA"/>
</dbReference>
<keyword evidence="6" id="KW-0375">Hydrogen ion transport</keyword>
<evidence type="ECO:0000256" key="11">
    <source>
        <dbReference type="RuleBase" id="RU004450"/>
    </source>
</evidence>
<keyword evidence="3" id="KW-0813">Transport</keyword>
<dbReference type="Pfam" id="PF00119">
    <property type="entry name" value="ATP-synt_A"/>
    <property type="match status" value="1"/>
</dbReference>
<evidence type="ECO:0000256" key="7">
    <source>
        <dbReference type="ARBA" id="ARBA00022989"/>
    </source>
</evidence>
<dbReference type="GO" id="GO:0016787">
    <property type="term" value="F:hydrolase activity"/>
    <property type="evidence" value="ECO:0007669"/>
    <property type="project" value="UniProtKB-KW"/>
</dbReference>
<feature type="transmembrane region" description="Helical" evidence="12">
    <location>
        <begin position="89"/>
        <end position="114"/>
    </location>
</feature>
<dbReference type="GO" id="GO:0045259">
    <property type="term" value="C:proton-transporting ATP synthase complex"/>
    <property type="evidence" value="ECO:0007669"/>
    <property type="project" value="UniProtKB-KW"/>
</dbReference>
<keyword evidence="5 12" id="KW-0812">Transmembrane</keyword>
<keyword evidence="9 12" id="KW-0472">Membrane</keyword>
<dbReference type="PANTHER" id="PTHR11410:SF0">
    <property type="entry name" value="ATP SYNTHASE SUBUNIT A"/>
    <property type="match status" value="1"/>
</dbReference>
<geneLocation type="mitochondrion" evidence="13"/>
<evidence type="ECO:0000256" key="12">
    <source>
        <dbReference type="SAM" id="Phobius"/>
    </source>
</evidence>
<evidence type="ECO:0000313" key="13">
    <source>
        <dbReference type="EMBL" id="ADK97572.1"/>
    </source>
</evidence>
<dbReference type="InterPro" id="IPR000568">
    <property type="entry name" value="ATP_synth_F0_asu"/>
</dbReference>
<evidence type="ECO:0000256" key="4">
    <source>
        <dbReference type="ARBA" id="ARBA00022547"/>
    </source>
</evidence>
<accession>F8RJ90</accession>
<evidence type="ECO:0000256" key="5">
    <source>
        <dbReference type="ARBA" id="ARBA00022692"/>
    </source>
</evidence>
<evidence type="ECO:0000256" key="6">
    <source>
        <dbReference type="ARBA" id="ARBA00022781"/>
    </source>
</evidence>
<dbReference type="EMBL" id="HM600782">
    <property type="protein sequence ID" value="ADK97572.1"/>
    <property type="molecule type" value="Genomic_DNA"/>
</dbReference>
<evidence type="ECO:0000256" key="1">
    <source>
        <dbReference type="ARBA" id="ARBA00004141"/>
    </source>
</evidence>
<dbReference type="GO" id="GO:0046933">
    <property type="term" value="F:proton-transporting ATP synthase activity, rotational mechanism"/>
    <property type="evidence" value="ECO:0007669"/>
    <property type="project" value="TreeGrafter"/>
</dbReference>
<dbReference type="CDD" id="cd00310">
    <property type="entry name" value="ATP-synt_Fo_a_6"/>
    <property type="match status" value="1"/>
</dbReference>
<gene>
    <name evidence="13" type="primary">atp6</name>
</gene>
<dbReference type="PANTHER" id="PTHR11410">
    <property type="entry name" value="ATP SYNTHASE SUBUNIT A"/>
    <property type="match status" value="1"/>
</dbReference>
<reference evidence="13" key="1">
    <citation type="journal article" date="2010" name="Genome Biol. Evol.">
        <title>Ecdysozoan mitogenomics: evidence for a common origin of the legged invertebrates, the Panarthropoda.</title>
        <authorList>
            <person name="Rota-Stabelli O."/>
            <person name="Kayal E."/>
            <person name="Gleeson D."/>
            <person name="Daub J."/>
            <person name="Boore J.L."/>
            <person name="Telford M.J."/>
            <person name="Pisani D."/>
            <person name="Blaxter M."/>
            <person name="Lavrov D.V."/>
        </authorList>
    </citation>
    <scope>NUCLEOTIDE SEQUENCE</scope>
</reference>
<keyword evidence="13" id="KW-0378">Hydrolase</keyword>